<feature type="compositionally biased region" description="Gly residues" evidence="1">
    <location>
        <begin position="1"/>
        <end position="10"/>
    </location>
</feature>
<gene>
    <name evidence="2" type="ORF">HAX54_025940</name>
</gene>
<protein>
    <submittedName>
        <fullName evidence="2">Uncharacterized protein</fullName>
    </submittedName>
</protein>
<evidence type="ECO:0000256" key="1">
    <source>
        <dbReference type="SAM" id="MobiDB-lite"/>
    </source>
</evidence>
<reference evidence="2 3" key="1">
    <citation type="journal article" date="2021" name="BMC Genomics">
        <title>Datura genome reveals duplications of psychoactive alkaloid biosynthetic genes and high mutation rate following tissue culture.</title>
        <authorList>
            <person name="Rajewski A."/>
            <person name="Carter-House D."/>
            <person name="Stajich J."/>
            <person name="Litt A."/>
        </authorList>
    </citation>
    <scope>NUCLEOTIDE SEQUENCE [LARGE SCALE GENOMIC DNA]</scope>
    <source>
        <strain evidence="2">AR-01</strain>
    </source>
</reference>
<proteinExistence type="predicted"/>
<feature type="region of interest" description="Disordered" evidence="1">
    <location>
        <begin position="1"/>
        <end position="22"/>
    </location>
</feature>
<dbReference type="EMBL" id="JACEIK010003151">
    <property type="protein sequence ID" value="MCD9640571.1"/>
    <property type="molecule type" value="Genomic_DNA"/>
</dbReference>
<evidence type="ECO:0000313" key="2">
    <source>
        <dbReference type="EMBL" id="MCD9640571.1"/>
    </source>
</evidence>
<name>A0ABS8V0F6_DATST</name>
<evidence type="ECO:0000313" key="3">
    <source>
        <dbReference type="Proteomes" id="UP000823775"/>
    </source>
</evidence>
<organism evidence="2 3">
    <name type="scientific">Datura stramonium</name>
    <name type="common">Jimsonweed</name>
    <name type="synonym">Common thornapple</name>
    <dbReference type="NCBI Taxonomy" id="4076"/>
    <lineage>
        <taxon>Eukaryota</taxon>
        <taxon>Viridiplantae</taxon>
        <taxon>Streptophyta</taxon>
        <taxon>Embryophyta</taxon>
        <taxon>Tracheophyta</taxon>
        <taxon>Spermatophyta</taxon>
        <taxon>Magnoliopsida</taxon>
        <taxon>eudicotyledons</taxon>
        <taxon>Gunneridae</taxon>
        <taxon>Pentapetalae</taxon>
        <taxon>asterids</taxon>
        <taxon>lamiids</taxon>
        <taxon>Solanales</taxon>
        <taxon>Solanaceae</taxon>
        <taxon>Solanoideae</taxon>
        <taxon>Datureae</taxon>
        <taxon>Datura</taxon>
    </lineage>
</organism>
<feature type="non-terminal residue" evidence="2">
    <location>
        <position position="88"/>
    </location>
</feature>
<dbReference type="Proteomes" id="UP000823775">
    <property type="component" value="Unassembled WGS sequence"/>
</dbReference>
<keyword evidence="3" id="KW-1185">Reference proteome</keyword>
<sequence length="88" mass="9871">MAGDGEGTAGKGAVMRDRREGESKWVSPEFMVTREEEMTGEELKNCSGRSGWVWVWVLPARRGESEGEGCADVCRKLWRLCGGFWPVF</sequence>
<accession>A0ABS8V0F6</accession>
<comment type="caution">
    <text evidence="2">The sequence shown here is derived from an EMBL/GenBank/DDBJ whole genome shotgun (WGS) entry which is preliminary data.</text>
</comment>